<comment type="catalytic activity">
    <reaction evidence="6">
        <text>L-glutamine + H2O = L-glutamate + NH4(+)</text>
        <dbReference type="Rhea" id="RHEA:15889"/>
        <dbReference type="ChEBI" id="CHEBI:15377"/>
        <dbReference type="ChEBI" id="CHEBI:28938"/>
        <dbReference type="ChEBI" id="CHEBI:29985"/>
        <dbReference type="ChEBI" id="CHEBI:58359"/>
        <dbReference type="EC" id="3.5.1.2"/>
    </reaction>
</comment>
<evidence type="ECO:0000256" key="6">
    <source>
        <dbReference type="ARBA" id="ARBA00049534"/>
    </source>
</evidence>
<dbReference type="Pfam" id="PF12796">
    <property type="entry name" value="Ank_2"/>
    <property type="match status" value="1"/>
</dbReference>
<evidence type="ECO:0000256" key="2">
    <source>
        <dbReference type="ARBA" id="ARBA00012918"/>
    </source>
</evidence>
<feature type="region of interest" description="Disordered" evidence="8">
    <location>
        <begin position="1"/>
        <end position="22"/>
    </location>
</feature>
<dbReference type="GO" id="GO:0006537">
    <property type="term" value="P:glutamate biosynthetic process"/>
    <property type="evidence" value="ECO:0007669"/>
    <property type="project" value="TreeGrafter"/>
</dbReference>
<feature type="compositionally biased region" description="Acidic residues" evidence="8">
    <location>
        <begin position="1006"/>
        <end position="1015"/>
    </location>
</feature>
<dbReference type="STRING" id="1561998.A0A1I7UR00"/>
<evidence type="ECO:0000256" key="8">
    <source>
        <dbReference type="SAM" id="MobiDB-lite"/>
    </source>
</evidence>
<dbReference type="Gene3D" id="1.25.40.20">
    <property type="entry name" value="Ankyrin repeat-containing domain"/>
    <property type="match status" value="1"/>
</dbReference>
<feature type="region of interest" description="Disordered" evidence="8">
    <location>
        <begin position="989"/>
        <end position="1025"/>
    </location>
</feature>
<accession>A0A1I7UR00</accession>
<dbReference type="SUPFAM" id="SSF52047">
    <property type="entry name" value="RNI-like"/>
    <property type="match status" value="1"/>
</dbReference>
<dbReference type="GO" id="GO:0006543">
    <property type="term" value="P:L-glutamine catabolic process"/>
    <property type="evidence" value="ECO:0007669"/>
    <property type="project" value="TreeGrafter"/>
</dbReference>
<dbReference type="PANTHER" id="PTHR12544">
    <property type="entry name" value="GLUTAMINASE"/>
    <property type="match status" value="1"/>
</dbReference>
<keyword evidence="4" id="KW-0378">Hydrolase</keyword>
<dbReference type="PANTHER" id="PTHR12544:SF7">
    <property type="entry name" value="GLUTAMINASE 2-RELATED"/>
    <property type="match status" value="1"/>
</dbReference>
<dbReference type="FunFam" id="3.40.710.10:FF:000008">
    <property type="entry name" value="Glutaminase, isoform E"/>
    <property type="match status" value="1"/>
</dbReference>
<dbReference type="InterPro" id="IPR036770">
    <property type="entry name" value="Ankyrin_rpt-contain_sf"/>
</dbReference>
<evidence type="ECO:0000256" key="4">
    <source>
        <dbReference type="ARBA" id="ARBA00022801"/>
    </source>
</evidence>
<evidence type="ECO:0000313" key="10">
    <source>
        <dbReference type="Proteomes" id="UP000095282"/>
    </source>
</evidence>
<dbReference type="SMART" id="SM00248">
    <property type="entry name" value="ANK"/>
    <property type="match status" value="3"/>
</dbReference>
<dbReference type="Pfam" id="PF04960">
    <property type="entry name" value="Glutaminase"/>
    <property type="match status" value="1"/>
</dbReference>
<evidence type="ECO:0000259" key="9">
    <source>
        <dbReference type="Pfam" id="PF25013"/>
    </source>
</evidence>
<feature type="domain" description="Zer-1-like leucine-rich repeats region" evidence="9">
    <location>
        <begin position="185"/>
        <end position="248"/>
    </location>
</feature>
<feature type="compositionally biased region" description="Basic and acidic residues" evidence="8">
    <location>
        <begin position="989"/>
        <end position="1001"/>
    </location>
</feature>
<name>A0A1I7UR00_9PELO</name>
<evidence type="ECO:0000256" key="7">
    <source>
        <dbReference type="ARBA" id="ARBA00077251"/>
    </source>
</evidence>
<dbReference type="InterPro" id="IPR012338">
    <property type="entry name" value="Beta-lactam/transpept-like"/>
</dbReference>
<keyword evidence="5" id="KW-0040">ANK repeat</keyword>
<dbReference type="Gene3D" id="3.40.710.10">
    <property type="entry name" value="DD-peptidase/beta-lactamase superfamily"/>
    <property type="match status" value="1"/>
</dbReference>
<protein>
    <recommendedName>
        <fullName evidence="2">glutaminase</fullName>
        <ecNumber evidence="2">3.5.1.2</ecNumber>
    </recommendedName>
    <alternativeName>
        <fullName evidence="7">L-glutamine amidohydrolase</fullName>
    </alternativeName>
</protein>
<dbReference type="InterPro" id="IPR015868">
    <property type="entry name" value="Glutaminase"/>
</dbReference>
<evidence type="ECO:0000256" key="1">
    <source>
        <dbReference type="ARBA" id="ARBA00011076"/>
    </source>
</evidence>
<evidence type="ECO:0000256" key="3">
    <source>
        <dbReference type="ARBA" id="ARBA00022737"/>
    </source>
</evidence>
<dbReference type="FunFam" id="3.80.10.10:FF:001095">
    <property type="entry name" value="Early embryogenesis protein zyg-11"/>
    <property type="match status" value="1"/>
</dbReference>
<reference evidence="11" key="1">
    <citation type="submission" date="2016-11" db="UniProtKB">
        <authorList>
            <consortium name="WormBaseParasite"/>
        </authorList>
    </citation>
    <scope>IDENTIFICATION</scope>
</reference>
<dbReference type="Proteomes" id="UP000095282">
    <property type="component" value="Unplaced"/>
</dbReference>
<sequence>MDQNVATTSSHPHPPPPSSIPRLSRLATERIAELIESDALPDFNHRLVASCSNDIFEVLRRKKKLCHRTLHTMCSSQRFQINKIDLMGNKVEMEDLELCANQNLVSFRLGDIDYFPNTNKIQVAEVLDTALNRVSRQQLRHLDLSGRHRITSNWPSYVAKKLPRLESLAFANRSTANDTLAQIGASLHRLRFLDISSTCVTDISCISSLQNLEVLIMYNLNILKGDVTETLSNLRKLRVLDISRKVNTDYLQETSQDAHLDLALGIYNRSVEAIESGTATPWAELRAIDMSGLSIVQFGTDRALAFVEKIIEAHSKLEQISLLATPLDSSLIEIPNRRIRVINTVSRKSILHALSHYAQLDRPAFITHTLHSVYYQLQSGYDKFSQEELKECLRLVCISMQQGLSTLPVQIAGSACLYHLCKMKRIKRLSVKEVNACIERSLDAAEQYRSMTQLQKNVWLTICNDYLLHLEGIDFYRTCKVALDTMLLNRDASVERMTIAIVSIVTPKMRPSEAKTLTTETKYVYHLVKIMNDYLEAYTRDYRLGHERDNDNALYTLKFTLSALWNLTDECPATCRAFLEAGGVQIAFRILKAFDYHGNVQTKVLGILNNLAEVEELHLASFGDVKHHFCVQSVSKAFNYAIVASDLGADTVHEFVGQEPSGRLFNEICLDSKNKPHNPMVNSGAIVITSLIKSKTNMADRFDFVLNQYRKIAGNEYIGFNNATFLSERATADRNYALSYFMKENRCFPKETESLTDALDFYFQLCSVEVNCESLAVMASTLANGGVCPITNETCVSPNPCRDVLSLMYSCGMYDASGQFSFNVGLPAKSGVSGAMIVVVPNVMGICLFSPPLDKLGNSCRGVSFCKKLVSTFNFHNYDCLVHNSNMKSDPRRRDIRERDRLIPVFHVARAGDLPTMRRLYMQGEDLNTSDHDDRTVLHIAATEGYEPMIKFLVNVAKVDVDKKDRWGKTPLDEAKFFKHELVAKFLEKAMKRPEQHRKDSVSSIDSDDEIDDDGFPEKPSFTID</sequence>
<keyword evidence="10" id="KW-1185">Reference proteome</keyword>
<dbReference type="SUPFAM" id="SSF56601">
    <property type="entry name" value="beta-lactamase/transpeptidase-like"/>
    <property type="match status" value="1"/>
</dbReference>
<proteinExistence type="inferred from homology"/>
<dbReference type="InterPro" id="IPR056845">
    <property type="entry name" value="LRR_Zer-1"/>
</dbReference>
<dbReference type="NCBIfam" id="TIGR03814">
    <property type="entry name" value="Gln_ase"/>
    <property type="match status" value="1"/>
</dbReference>
<keyword evidence="3" id="KW-0677">Repeat</keyword>
<dbReference type="Gene3D" id="3.80.10.10">
    <property type="entry name" value="Ribonuclease Inhibitor"/>
    <property type="match status" value="2"/>
</dbReference>
<comment type="similarity">
    <text evidence="1">Belongs to the glutaminase family.</text>
</comment>
<dbReference type="InterPro" id="IPR032675">
    <property type="entry name" value="LRR_dom_sf"/>
</dbReference>
<dbReference type="WBParaSite" id="Csp11.Scaffold630.g18473.t1">
    <property type="protein sequence ID" value="Csp11.Scaffold630.g18473.t1"/>
    <property type="gene ID" value="Csp11.Scaffold630.g18473"/>
</dbReference>
<dbReference type="AlphaFoldDB" id="A0A1I7UR00"/>
<dbReference type="GO" id="GO:0004359">
    <property type="term" value="F:glutaminase activity"/>
    <property type="evidence" value="ECO:0007669"/>
    <property type="project" value="UniProtKB-EC"/>
</dbReference>
<dbReference type="SUPFAM" id="SSF48403">
    <property type="entry name" value="Ankyrin repeat"/>
    <property type="match status" value="1"/>
</dbReference>
<dbReference type="SUPFAM" id="SSF48371">
    <property type="entry name" value="ARM repeat"/>
    <property type="match status" value="1"/>
</dbReference>
<dbReference type="Pfam" id="PF25013">
    <property type="entry name" value="LRR_Zer-1"/>
    <property type="match status" value="1"/>
</dbReference>
<dbReference type="EC" id="3.5.1.2" evidence="2"/>
<dbReference type="InterPro" id="IPR002110">
    <property type="entry name" value="Ankyrin_rpt"/>
</dbReference>
<evidence type="ECO:0000256" key="5">
    <source>
        <dbReference type="ARBA" id="ARBA00023043"/>
    </source>
</evidence>
<dbReference type="InterPro" id="IPR016024">
    <property type="entry name" value="ARM-type_fold"/>
</dbReference>
<evidence type="ECO:0000313" key="11">
    <source>
        <dbReference type="WBParaSite" id="Csp11.Scaffold630.g18473.t1"/>
    </source>
</evidence>
<organism evidence="10 11">
    <name type="scientific">Caenorhabditis tropicalis</name>
    <dbReference type="NCBI Taxonomy" id="1561998"/>
    <lineage>
        <taxon>Eukaryota</taxon>
        <taxon>Metazoa</taxon>
        <taxon>Ecdysozoa</taxon>
        <taxon>Nematoda</taxon>
        <taxon>Chromadorea</taxon>
        <taxon>Rhabditida</taxon>
        <taxon>Rhabditina</taxon>
        <taxon>Rhabditomorpha</taxon>
        <taxon>Rhabditoidea</taxon>
        <taxon>Rhabditidae</taxon>
        <taxon>Peloderinae</taxon>
        <taxon>Caenorhabditis</taxon>
    </lineage>
</organism>